<keyword evidence="6" id="KW-1185">Reference proteome</keyword>
<evidence type="ECO:0000256" key="1">
    <source>
        <dbReference type="ARBA" id="ARBA00022741"/>
    </source>
</evidence>
<dbReference type="GO" id="GO:0005524">
    <property type="term" value="F:ATP binding"/>
    <property type="evidence" value="ECO:0007669"/>
    <property type="project" value="UniProtKB-UniRule"/>
</dbReference>
<evidence type="ECO:0000256" key="2">
    <source>
        <dbReference type="ARBA" id="ARBA00022840"/>
    </source>
</evidence>
<protein>
    <recommendedName>
        <fullName evidence="4">ATP-cone domain-containing protein</fullName>
    </recommendedName>
</protein>
<dbReference type="InterPro" id="IPR005144">
    <property type="entry name" value="ATP-cone_dom"/>
</dbReference>
<dbReference type="AlphaFoldDB" id="A0A173Z0E0"/>
<organism evidence="5 6">
    <name type="scientific">Clostridium paraputrificum</name>
    <dbReference type="NCBI Taxonomy" id="29363"/>
    <lineage>
        <taxon>Bacteria</taxon>
        <taxon>Bacillati</taxon>
        <taxon>Bacillota</taxon>
        <taxon>Clostridia</taxon>
        <taxon>Eubacteriales</taxon>
        <taxon>Clostridiaceae</taxon>
        <taxon>Clostridium</taxon>
    </lineage>
</organism>
<dbReference type="OrthoDB" id="1955101at2"/>
<sequence>MKIIKKDGRLQEFDKKKIFTSLDNASKDVEGIALNESDIKILVEDICKKLESIRKNDNPSSSYEIIGVIIDVLKKDGFAPIAKSFVEY</sequence>
<comment type="caution">
    <text evidence="5">The sequence shown here is derived from an EMBL/GenBank/DDBJ whole genome shotgun (WGS) entry which is preliminary data.</text>
</comment>
<dbReference type="Pfam" id="PF03477">
    <property type="entry name" value="ATP-cone"/>
    <property type="match status" value="1"/>
</dbReference>
<evidence type="ECO:0000259" key="4">
    <source>
        <dbReference type="PROSITE" id="PS51161"/>
    </source>
</evidence>
<dbReference type="GeneID" id="42776087"/>
<accession>A0A173Z0E0</accession>
<feature type="domain" description="ATP-cone" evidence="4">
    <location>
        <begin position="1"/>
        <end position="88"/>
    </location>
</feature>
<evidence type="ECO:0000256" key="3">
    <source>
        <dbReference type="PROSITE-ProRule" id="PRU00492"/>
    </source>
</evidence>
<dbReference type="PROSITE" id="PS51161">
    <property type="entry name" value="ATP_CONE"/>
    <property type="match status" value="1"/>
</dbReference>
<proteinExistence type="predicted"/>
<name>A0A173Z0E0_9CLOT</name>
<keyword evidence="2 3" id="KW-0067">ATP-binding</keyword>
<keyword evidence="1 3" id="KW-0547">Nucleotide-binding</keyword>
<dbReference type="eggNOG" id="COG1327">
    <property type="taxonomic scope" value="Bacteria"/>
</dbReference>
<dbReference type="RefSeq" id="WP_027098261.1">
    <property type="nucleotide sequence ID" value="NZ_CABHIH010000002.1"/>
</dbReference>
<reference evidence="5 6" key="1">
    <citation type="submission" date="2016-06" db="EMBL/GenBank/DDBJ databases">
        <authorList>
            <person name="Kjaerup R.B."/>
            <person name="Dalgaard T.S."/>
            <person name="Juul-Madsen H.R."/>
        </authorList>
    </citation>
    <scope>NUCLEOTIDE SEQUENCE [LARGE SCALE GENOMIC DNA]</scope>
    <source>
        <strain evidence="5 6">373-A1</strain>
    </source>
</reference>
<evidence type="ECO:0000313" key="5">
    <source>
        <dbReference type="EMBL" id="OBY10591.1"/>
    </source>
</evidence>
<dbReference type="EMBL" id="MAPZ01000019">
    <property type="protein sequence ID" value="OBY10591.1"/>
    <property type="molecule type" value="Genomic_DNA"/>
</dbReference>
<dbReference type="Proteomes" id="UP000092714">
    <property type="component" value="Unassembled WGS sequence"/>
</dbReference>
<evidence type="ECO:0000313" key="6">
    <source>
        <dbReference type="Proteomes" id="UP000092714"/>
    </source>
</evidence>
<gene>
    <name evidence="5" type="ORF">CP373A1_08765</name>
</gene>